<dbReference type="SUPFAM" id="SSF53756">
    <property type="entry name" value="UDP-Glycosyltransferase/glycogen phosphorylase"/>
    <property type="match status" value="1"/>
</dbReference>
<dbReference type="InterPro" id="IPR050194">
    <property type="entry name" value="Glycosyltransferase_grp1"/>
</dbReference>
<dbReference type="Pfam" id="PF00534">
    <property type="entry name" value="Glycos_transf_1"/>
    <property type="match status" value="1"/>
</dbReference>
<accession>A0ABW4ZAC7</accession>
<organism evidence="3 4">
    <name type="scientific">Rubritalea tangerina</name>
    <dbReference type="NCBI Taxonomy" id="430798"/>
    <lineage>
        <taxon>Bacteria</taxon>
        <taxon>Pseudomonadati</taxon>
        <taxon>Verrucomicrobiota</taxon>
        <taxon>Verrucomicrobiia</taxon>
        <taxon>Verrucomicrobiales</taxon>
        <taxon>Rubritaleaceae</taxon>
        <taxon>Rubritalea</taxon>
    </lineage>
</organism>
<proteinExistence type="predicted"/>
<dbReference type="Gene3D" id="3.40.50.2000">
    <property type="entry name" value="Glycogen Phosphorylase B"/>
    <property type="match status" value="2"/>
</dbReference>
<comment type="caution">
    <text evidence="3">The sequence shown here is derived from an EMBL/GenBank/DDBJ whole genome shotgun (WGS) entry which is preliminary data.</text>
</comment>
<reference evidence="4" key="1">
    <citation type="journal article" date="2019" name="Int. J. Syst. Evol. Microbiol.">
        <title>The Global Catalogue of Microorganisms (GCM) 10K type strain sequencing project: providing services to taxonomists for standard genome sequencing and annotation.</title>
        <authorList>
            <consortium name="The Broad Institute Genomics Platform"/>
            <consortium name="The Broad Institute Genome Sequencing Center for Infectious Disease"/>
            <person name="Wu L."/>
            <person name="Ma J."/>
        </authorList>
    </citation>
    <scope>NUCLEOTIDE SEQUENCE [LARGE SCALE GENOMIC DNA]</scope>
    <source>
        <strain evidence="4">CCUG 57942</strain>
    </source>
</reference>
<dbReference type="PANTHER" id="PTHR45947:SF3">
    <property type="entry name" value="SULFOQUINOVOSYL TRANSFERASE SQD2"/>
    <property type="match status" value="1"/>
</dbReference>
<evidence type="ECO:0000313" key="3">
    <source>
        <dbReference type="EMBL" id="MFD2158951.1"/>
    </source>
</evidence>
<keyword evidence="3" id="KW-0808">Transferase</keyword>
<protein>
    <submittedName>
        <fullName evidence="3">Glycosyltransferase family 4 protein</fullName>
        <ecNumber evidence="3">2.4.-.-</ecNumber>
    </submittedName>
</protein>
<feature type="domain" description="Glycosyltransferase subfamily 4-like N-terminal" evidence="2">
    <location>
        <begin position="27"/>
        <end position="185"/>
    </location>
</feature>
<dbReference type="RefSeq" id="WP_377087257.1">
    <property type="nucleotide sequence ID" value="NZ_JBHSJL010000014.1"/>
</dbReference>
<evidence type="ECO:0000313" key="4">
    <source>
        <dbReference type="Proteomes" id="UP001597389"/>
    </source>
</evidence>
<dbReference type="GO" id="GO:0016757">
    <property type="term" value="F:glycosyltransferase activity"/>
    <property type="evidence" value="ECO:0007669"/>
    <property type="project" value="UniProtKB-KW"/>
</dbReference>
<name>A0ABW4ZAC7_9BACT</name>
<dbReference type="PANTHER" id="PTHR45947">
    <property type="entry name" value="SULFOQUINOVOSYL TRANSFERASE SQD2"/>
    <property type="match status" value="1"/>
</dbReference>
<keyword evidence="3" id="KW-0328">Glycosyltransferase</keyword>
<dbReference type="InterPro" id="IPR001296">
    <property type="entry name" value="Glyco_trans_1"/>
</dbReference>
<dbReference type="EC" id="2.4.-.-" evidence="3"/>
<keyword evidence="4" id="KW-1185">Reference proteome</keyword>
<evidence type="ECO:0000259" key="1">
    <source>
        <dbReference type="Pfam" id="PF00534"/>
    </source>
</evidence>
<sequence length="378" mass="42037">MGKRRVEVMKGRRVLFVDRACADSIWTVVTPVSRLLLERGAQVLWVRMVAGETQGRVVPPAGVEEASVEVPRDGFPCAWIWQMCFFIPKFQKLLKTWRPDIVHTNFIVPGGVARLIGKQAACRVVSTQHEMYGSLNPLLRGLSRWSERYVDVMVYVSETVAKSYSSSVRVGDYGGSEEVIYNSVDVIGLRGIASAVLEKVPSTLSCVGRMVPEKGQRSLLEAWRFVVDKDASAVLHFYGSGPDEPLLQERVIELGLEKSVVFHGWVEKEEAVRGMARSTAVVQPSDGTQEGFGLSLVEAMSVNDNVVVSAIPVFHEVVGDLRDHVYFVNTHDVRAVADILVEVMLNPERCVADSHKVLAERYSERKNAESYIGVYDLI</sequence>
<dbReference type="InterPro" id="IPR028098">
    <property type="entry name" value="Glyco_trans_4-like_N"/>
</dbReference>
<dbReference type="CDD" id="cd03801">
    <property type="entry name" value="GT4_PimA-like"/>
    <property type="match status" value="1"/>
</dbReference>
<dbReference type="EMBL" id="JBHUJB010000035">
    <property type="protein sequence ID" value="MFD2158951.1"/>
    <property type="molecule type" value="Genomic_DNA"/>
</dbReference>
<evidence type="ECO:0000259" key="2">
    <source>
        <dbReference type="Pfam" id="PF13439"/>
    </source>
</evidence>
<feature type="domain" description="Glycosyl transferase family 1" evidence="1">
    <location>
        <begin position="203"/>
        <end position="350"/>
    </location>
</feature>
<dbReference type="Proteomes" id="UP001597389">
    <property type="component" value="Unassembled WGS sequence"/>
</dbReference>
<gene>
    <name evidence="3" type="ORF">ACFSW8_08585</name>
</gene>
<dbReference type="Pfam" id="PF13439">
    <property type="entry name" value="Glyco_transf_4"/>
    <property type="match status" value="1"/>
</dbReference>